<gene>
    <name evidence="2" type="ORF">Taro_001930</name>
</gene>
<evidence type="ECO:0000313" key="3">
    <source>
        <dbReference type="Proteomes" id="UP000652761"/>
    </source>
</evidence>
<evidence type="ECO:0000256" key="1">
    <source>
        <dbReference type="SAM" id="MobiDB-lite"/>
    </source>
</evidence>
<dbReference type="AlphaFoldDB" id="A0A843TBD2"/>
<comment type="caution">
    <text evidence="2">The sequence shown here is derived from an EMBL/GenBank/DDBJ whole genome shotgun (WGS) entry which is preliminary data.</text>
</comment>
<feature type="compositionally biased region" description="Basic and acidic residues" evidence="1">
    <location>
        <begin position="35"/>
        <end position="47"/>
    </location>
</feature>
<sequence length="94" mass="10528">MQTLVPTLRTMGVGLRSPARVASSGDSHASSCPDHAIEVGEGERVERDDDEDEDPQNNLTFVAHPRPDHAIEAREDERVERDNDEDEDPRIHDD</sequence>
<evidence type="ECO:0000313" key="2">
    <source>
        <dbReference type="EMBL" id="MQL69632.1"/>
    </source>
</evidence>
<feature type="compositionally biased region" description="Basic and acidic residues" evidence="1">
    <location>
        <begin position="65"/>
        <end position="81"/>
    </location>
</feature>
<organism evidence="2 3">
    <name type="scientific">Colocasia esculenta</name>
    <name type="common">Wild taro</name>
    <name type="synonym">Arum esculentum</name>
    <dbReference type="NCBI Taxonomy" id="4460"/>
    <lineage>
        <taxon>Eukaryota</taxon>
        <taxon>Viridiplantae</taxon>
        <taxon>Streptophyta</taxon>
        <taxon>Embryophyta</taxon>
        <taxon>Tracheophyta</taxon>
        <taxon>Spermatophyta</taxon>
        <taxon>Magnoliopsida</taxon>
        <taxon>Liliopsida</taxon>
        <taxon>Araceae</taxon>
        <taxon>Aroideae</taxon>
        <taxon>Colocasieae</taxon>
        <taxon>Colocasia</taxon>
    </lineage>
</organism>
<feature type="region of interest" description="Disordered" evidence="1">
    <location>
        <begin position="1"/>
        <end position="94"/>
    </location>
</feature>
<accession>A0A843TBD2</accession>
<name>A0A843TBD2_COLES</name>
<proteinExistence type="predicted"/>
<protein>
    <submittedName>
        <fullName evidence="2">Uncharacterized protein</fullName>
    </submittedName>
</protein>
<dbReference type="EMBL" id="NMUH01000043">
    <property type="protein sequence ID" value="MQL69632.1"/>
    <property type="molecule type" value="Genomic_DNA"/>
</dbReference>
<dbReference type="Proteomes" id="UP000652761">
    <property type="component" value="Unassembled WGS sequence"/>
</dbReference>
<keyword evidence="3" id="KW-1185">Reference proteome</keyword>
<reference evidence="2" key="1">
    <citation type="submission" date="2017-07" db="EMBL/GenBank/DDBJ databases">
        <title>Taro Niue Genome Assembly and Annotation.</title>
        <authorList>
            <person name="Atibalentja N."/>
            <person name="Keating K."/>
            <person name="Fields C.J."/>
        </authorList>
    </citation>
    <scope>NUCLEOTIDE SEQUENCE</scope>
    <source>
        <strain evidence="2">Niue_2</strain>
        <tissue evidence="2">Leaf</tissue>
    </source>
</reference>